<dbReference type="GO" id="GO:0016491">
    <property type="term" value="F:oxidoreductase activity"/>
    <property type="evidence" value="ECO:0007669"/>
    <property type="project" value="UniProtKB-KW"/>
</dbReference>
<dbReference type="PANTHER" id="PTHR37539">
    <property type="entry name" value="SECRETED PROTEIN-RELATED"/>
    <property type="match status" value="1"/>
</dbReference>
<gene>
    <name evidence="1" type="ORF">ACFPWU_14575</name>
</gene>
<evidence type="ECO:0000313" key="1">
    <source>
        <dbReference type="EMBL" id="MFC6154889.1"/>
    </source>
</evidence>
<keyword evidence="2" id="KW-1185">Reference proteome</keyword>
<dbReference type="EMBL" id="JBHSQI010000009">
    <property type="protein sequence ID" value="MFC6154889.1"/>
    <property type="molecule type" value="Genomic_DNA"/>
</dbReference>
<dbReference type="InterPro" id="IPR037473">
    <property type="entry name" value="Lcp-like"/>
</dbReference>
<evidence type="ECO:0000313" key="2">
    <source>
        <dbReference type="Proteomes" id="UP001596098"/>
    </source>
</evidence>
<protein>
    <submittedName>
        <fullName evidence="1">Oxygenase MpaB family protein</fullName>
        <ecNumber evidence="1">1.-.-.-</ecNumber>
    </submittedName>
</protein>
<dbReference type="PANTHER" id="PTHR37539:SF1">
    <property type="entry name" value="ER-BOUND OXYGENASE MPAB_MPAB'_RUBBER OXYGENASE CATALYTIC DOMAIN-CONTAINING PROTEIN"/>
    <property type="match status" value="1"/>
</dbReference>
<keyword evidence="1" id="KW-0560">Oxidoreductase</keyword>
<comment type="caution">
    <text evidence="1">The sequence shown here is derived from an EMBL/GenBank/DDBJ whole genome shotgun (WGS) entry which is preliminary data.</text>
</comment>
<proteinExistence type="predicted"/>
<name>A0ABW1R1Z5_9ACTN</name>
<dbReference type="RefSeq" id="WP_128222015.1">
    <property type="nucleotide sequence ID" value="NZ_CP034929.1"/>
</dbReference>
<dbReference type="Proteomes" id="UP001596098">
    <property type="component" value="Unassembled WGS sequence"/>
</dbReference>
<accession>A0ABW1R1Z5</accession>
<dbReference type="EC" id="1.-.-.-" evidence="1"/>
<sequence>MAHEALVAQVRRQAELLPQMYARLDPEAIPERLALGPDDPSDLDVVQGVDRAEILADTDLVDLLVTATRLGDVVADAYALLLPTYGMRGLVEMLRTACRDGVDAVPDAPAELRTFIAAMEATPSWIDMDLVREGARWERIEAAFVTPYVIRGAFLATFLNAYAALPMALTGTLSGRTSGRRVKETASFFGATVLPGGTDRTGPGFEAAAMVRLMHSSVRVHALRSEKWDVTTHGLPIPQADQMPAGMINIALTSMKVLRQGRTEFNAREQAGVELARYRCFLLGLPDELLPDSPTEVLRVLSARAATLRTAFDDDTCGALVRSTLAATLHPDAGRWGAVKERWERSFSTVTFVKAFLADDYARAAAMGVEVTRADRARAVAMLPLVIGRTLAVRGLSRVPGVERLADRYVVATLERRIRGYGHPEYTARV</sequence>
<reference evidence="2" key="1">
    <citation type="journal article" date="2019" name="Int. J. Syst. Evol. Microbiol.">
        <title>The Global Catalogue of Microorganisms (GCM) 10K type strain sequencing project: providing services to taxonomists for standard genome sequencing and annotation.</title>
        <authorList>
            <consortium name="The Broad Institute Genomics Platform"/>
            <consortium name="The Broad Institute Genome Sequencing Center for Infectious Disease"/>
            <person name="Wu L."/>
            <person name="Ma J."/>
        </authorList>
    </citation>
    <scope>NUCLEOTIDE SEQUENCE [LARGE SCALE GENOMIC DNA]</scope>
    <source>
        <strain evidence="2">DFY28</strain>
    </source>
</reference>
<organism evidence="1 2">
    <name type="scientific">Nocardioides yefusunii</name>
    <dbReference type="NCBI Taxonomy" id="2500546"/>
    <lineage>
        <taxon>Bacteria</taxon>
        <taxon>Bacillati</taxon>
        <taxon>Actinomycetota</taxon>
        <taxon>Actinomycetes</taxon>
        <taxon>Propionibacteriales</taxon>
        <taxon>Nocardioidaceae</taxon>
        <taxon>Nocardioides</taxon>
    </lineage>
</organism>